<organism evidence="1 2">
    <name type="scientific">Candidatus Acidiferrum panamense</name>
    <dbReference type="NCBI Taxonomy" id="2741543"/>
    <lineage>
        <taxon>Bacteria</taxon>
        <taxon>Pseudomonadati</taxon>
        <taxon>Acidobacteriota</taxon>
        <taxon>Terriglobia</taxon>
        <taxon>Candidatus Acidiferrales</taxon>
        <taxon>Candidatus Acidiferrum</taxon>
    </lineage>
</organism>
<sequence length="61" mass="6918">MTRVTPKQLVAALKRQAKRESSCKHVKLDPHACPYLIEILKDKRTKCRCCVACQAFCASKI</sequence>
<evidence type="ECO:0000313" key="1">
    <source>
        <dbReference type="EMBL" id="MBA0085891.1"/>
    </source>
</evidence>
<accession>A0A7V8SXH1</accession>
<keyword evidence="2" id="KW-1185">Reference proteome</keyword>
<dbReference type="Proteomes" id="UP000567293">
    <property type="component" value="Unassembled WGS sequence"/>
</dbReference>
<proteinExistence type="predicted"/>
<comment type="caution">
    <text evidence="1">The sequence shown here is derived from an EMBL/GenBank/DDBJ whole genome shotgun (WGS) entry which is preliminary data.</text>
</comment>
<protein>
    <submittedName>
        <fullName evidence="1">Uncharacterized protein</fullName>
    </submittedName>
</protein>
<name>A0A7V8SXH1_9BACT</name>
<reference evidence="1" key="1">
    <citation type="submission" date="2020-06" db="EMBL/GenBank/DDBJ databases">
        <title>Legume-microbial interactions unlock mineral nutrients during tropical forest succession.</title>
        <authorList>
            <person name="Epihov D.Z."/>
        </authorList>
    </citation>
    <scope>NUCLEOTIDE SEQUENCE [LARGE SCALE GENOMIC DNA]</scope>
    <source>
        <strain evidence="1">Pan2503</strain>
    </source>
</reference>
<dbReference type="EMBL" id="JACDQQ010001254">
    <property type="protein sequence ID" value="MBA0085891.1"/>
    <property type="molecule type" value="Genomic_DNA"/>
</dbReference>
<gene>
    <name evidence="1" type="ORF">HRJ53_12910</name>
</gene>
<evidence type="ECO:0000313" key="2">
    <source>
        <dbReference type="Proteomes" id="UP000567293"/>
    </source>
</evidence>
<dbReference type="AlphaFoldDB" id="A0A7V8SXH1"/>